<dbReference type="InterPro" id="IPR002738">
    <property type="entry name" value="RNase_P_p30"/>
</dbReference>
<comment type="subcellular location">
    <subcellularLocation>
        <location evidence="1">Nucleus</location>
    </subcellularLocation>
</comment>
<sequence length="263" mass="30214">MQNIERVWGFCDLFIEKNFDLNKVHYIEKLGFNTIALNTHVEEVSEEPKKKKKKNDPTEKKDYVPLPVEIPENFKKNCKLNILQRVTLEFSDSSISLKLNQSDNLKKYDIIAVVPKTLQAFQYACGSLDIDVITFDPQIRIPFKVSRKLYRQAVERGIFFEVMYSAAIRDSMSRKNIISAAHGYHAVGKSKNIIVSSGAENYTQCRGVHDVINLGFILGLNSNQSLEAIRDNTQRLILKMQGRKCGKHYMEVSHVNENKLNEE</sequence>
<name>A0A6J1N1Q6_BICAN</name>
<reference evidence="5" key="1">
    <citation type="submission" date="2025-08" db="UniProtKB">
        <authorList>
            <consortium name="RefSeq"/>
        </authorList>
    </citation>
    <scope>IDENTIFICATION</scope>
</reference>
<evidence type="ECO:0000256" key="2">
    <source>
        <dbReference type="ARBA" id="ARBA00007331"/>
    </source>
</evidence>
<dbReference type="InterPro" id="IPR016195">
    <property type="entry name" value="Pol/histidinol_Pase-like"/>
</dbReference>
<protein>
    <submittedName>
        <fullName evidence="5">Ribonuclease P protein subunit p30</fullName>
    </submittedName>
</protein>
<evidence type="ECO:0000256" key="1">
    <source>
        <dbReference type="ARBA" id="ARBA00004123"/>
    </source>
</evidence>
<dbReference type="KEGG" id="bany:112048488"/>
<dbReference type="RefSeq" id="XP_023941785.2">
    <property type="nucleotide sequence ID" value="XM_024086017.2"/>
</dbReference>
<dbReference type="Proteomes" id="UP001652582">
    <property type="component" value="Chromosome 12"/>
</dbReference>
<comment type="similarity">
    <text evidence="2">Belongs to the eukaryotic/archaeal RNase P protein component 3 family.</text>
</comment>
<evidence type="ECO:0000256" key="3">
    <source>
        <dbReference type="ARBA" id="ARBA00022694"/>
    </source>
</evidence>
<evidence type="ECO:0000313" key="5">
    <source>
        <dbReference type="RefSeq" id="XP_023941785.2"/>
    </source>
</evidence>
<evidence type="ECO:0000313" key="4">
    <source>
        <dbReference type="Proteomes" id="UP001652582"/>
    </source>
</evidence>
<dbReference type="SUPFAM" id="SSF89550">
    <property type="entry name" value="PHP domain-like"/>
    <property type="match status" value="1"/>
</dbReference>
<organism evidence="4 5">
    <name type="scientific">Bicyclus anynana</name>
    <name type="common">Squinting bush brown butterfly</name>
    <dbReference type="NCBI Taxonomy" id="110368"/>
    <lineage>
        <taxon>Eukaryota</taxon>
        <taxon>Metazoa</taxon>
        <taxon>Ecdysozoa</taxon>
        <taxon>Arthropoda</taxon>
        <taxon>Hexapoda</taxon>
        <taxon>Insecta</taxon>
        <taxon>Pterygota</taxon>
        <taxon>Neoptera</taxon>
        <taxon>Endopterygota</taxon>
        <taxon>Lepidoptera</taxon>
        <taxon>Glossata</taxon>
        <taxon>Ditrysia</taxon>
        <taxon>Papilionoidea</taxon>
        <taxon>Nymphalidae</taxon>
        <taxon>Satyrinae</taxon>
        <taxon>Satyrini</taxon>
        <taxon>Mycalesina</taxon>
        <taxon>Bicyclus</taxon>
    </lineage>
</organism>
<dbReference type="Pfam" id="PF01876">
    <property type="entry name" value="RNase_P_p30"/>
    <property type="match status" value="1"/>
</dbReference>
<dbReference type="Gene3D" id="3.20.20.140">
    <property type="entry name" value="Metal-dependent hydrolases"/>
    <property type="match status" value="1"/>
</dbReference>
<dbReference type="PANTHER" id="PTHR13031:SF0">
    <property type="entry name" value="RIBONUCLEASE P PROTEIN SUBUNIT P30"/>
    <property type="match status" value="1"/>
</dbReference>
<dbReference type="GO" id="GO:0003723">
    <property type="term" value="F:RNA binding"/>
    <property type="evidence" value="ECO:0007669"/>
    <property type="project" value="TreeGrafter"/>
</dbReference>
<dbReference type="GeneID" id="112048488"/>
<accession>A0A6J1N1Q6</accession>
<dbReference type="GO" id="GO:0005655">
    <property type="term" value="C:nucleolar ribonuclease P complex"/>
    <property type="evidence" value="ECO:0007669"/>
    <property type="project" value="TreeGrafter"/>
</dbReference>
<keyword evidence="4" id="KW-1185">Reference proteome</keyword>
<keyword evidence="3" id="KW-0819">tRNA processing</keyword>
<proteinExistence type="inferred from homology"/>
<dbReference type="AlphaFoldDB" id="A0A6J1N1Q6"/>
<dbReference type="PANTHER" id="PTHR13031">
    <property type="entry name" value="RIBONUCLEASE P SUBUNIT P30"/>
    <property type="match status" value="1"/>
</dbReference>
<dbReference type="OrthoDB" id="17948at2759"/>
<gene>
    <name evidence="5" type="primary">LOC112048488</name>
</gene>
<dbReference type="GO" id="GO:0008033">
    <property type="term" value="P:tRNA processing"/>
    <property type="evidence" value="ECO:0007669"/>
    <property type="project" value="UniProtKB-KW"/>
</dbReference>